<dbReference type="Proteomes" id="UP000240493">
    <property type="component" value="Unassembled WGS sequence"/>
</dbReference>
<accession>A0A2T3ZQH6</accession>
<sequence length="108" mass="12268">MCAEYGNSLTSKASLLVDMVRGPYLPLATEPYHINRKEQVLGSPMLHSSLMGPAMTRRQLLSSPIRHMPTTYPLRVTISQLGFKWGLATRSFSDCIRRYSGIYQFWEG</sequence>
<protein>
    <submittedName>
        <fullName evidence="1">Uncharacterized protein</fullName>
    </submittedName>
</protein>
<reference evidence="1 2" key="1">
    <citation type="submission" date="2016-07" db="EMBL/GenBank/DDBJ databases">
        <title>Multiple horizontal gene transfer events from other fungi enriched the ability of initially mycotrophic Trichoderma (Ascomycota) to feed on dead plant biomass.</title>
        <authorList>
            <consortium name="DOE Joint Genome Institute"/>
            <person name="Aerts A."/>
            <person name="Atanasova L."/>
            <person name="Chenthamara K."/>
            <person name="Zhang J."/>
            <person name="Grujic M."/>
            <person name="Henrissat B."/>
            <person name="Kuo A."/>
            <person name="Salamov A."/>
            <person name="Lipzen A."/>
            <person name="Labutti K."/>
            <person name="Barry K."/>
            <person name="Miao Y."/>
            <person name="Rahimi M.J."/>
            <person name="Shen Q."/>
            <person name="Grigoriev I.V."/>
            <person name="Kubicek C.P."/>
            <person name="Druzhinina I.S."/>
        </authorList>
    </citation>
    <scope>NUCLEOTIDE SEQUENCE [LARGE SCALE GENOMIC DNA]</scope>
    <source>
        <strain evidence="1 2">CBS 433.97</strain>
    </source>
</reference>
<evidence type="ECO:0000313" key="1">
    <source>
        <dbReference type="EMBL" id="PTB47059.1"/>
    </source>
</evidence>
<dbReference type="EMBL" id="KZ679256">
    <property type="protein sequence ID" value="PTB47059.1"/>
    <property type="molecule type" value="Genomic_DNA"/>
</dbReference>
<keyword evidence="2" id="KW-1185">Reference proteome</keyword>
<dbReference type="AlphaFoldDB" id="A0A2T3ZQH6"/>
<gene>
    <name evidence="1" type="ORF">M441DRAFT_53739</name>
</gene>
<name>A0A2T3ZQH6_TRIA4</name>
<organism evidence="1 2">
    <name type="scientific">Trichoderma asperellum (strain ATCC 204424 / CBS 433.97 / NBRC 101777)</name>
    <dbReference type="NCBI Taxonomy" id="1042311"/>
    <lineage>
        <taxon>Eukaryota</taxon>
        <taxon>Fungi</taxon>
        <taxon>Dikarya</taxon>
        <taxon>Ascomycota</taxon>
        <taxon>Pezizomycotina</taxon>
        <taxon>Sordariomycetes</taxon>
        <taxon>Hypocreomycetidae</taxon>
        <taxon>Hypocreales</taxon>
        <taxon>Hypocreaceae</taxon>
        <taxon>Trichoderma</taxon>
    </lineage>
</organism>
<evidence type="ECO:0000313" key="2">
    <source>
        <dbReference type="Proteomes" id="UP000240493"/>
    </source>
</evidence>
<proteinExistence type="predicted"/>